<proteinExistence type="predicted"/>
<name>A0ABT2F0S2_9STAP</name>
<evidence type="ECO:0000313" key="1">
    <source>
        <dbReference type="EMBL" id="MCS4486049.1"/>
    </source>
</evidence>
<dbReference type="EMBL" id="JANUXY010000003">
    <property type="protein sequence ID" value="MCS4486049.1"/>
    <property type="molecule type" value="Genomic_DNA"/>
</dbReference>
<comment type="caution">
    <text evidence="1">The sequence shown here is derived from an EMBL/GenBank/DDBJ whole genome shotgun (WGS) entry which is preliminary data.</text>
</comment>
<accession>A0ABT2F0S2</accession>
<gene>
    <name evidence="1" type="ORF">NXS11_03975</name>
</gene>
<keyword evidence="2" id="KW-1185">Reference proteome</keyword>
<sequence length="114" mass="13225">MKHSQKLTLTRAFANLQTLLTLVDHYDLSRAQKNADVEPHLEKLKKQVSTYYTALAHPDHLTSFPFSSYDAYYICLDNLYHNPLIHVDIGCQEVINSGYLTIILRAIYRLEHFS</sequence>
<evidence type="ECO:0000313" key="2">
    <source>
        <dbReference type="Proteomes" id="UP001205609"/>
    </source>
</evidence>
<protein>
    <submittedName>
        <fullName evidence="1">Uncharacterized protein</fullName>
    </submittedName>
</protein>
<dbReference type="Proteomes" id="UP001205609">
    <property type="component" value="Unassembled WGS sequence"/>
</dbReference>
<dbReference type="RefSeq" id="WP_259199144.1">
    <property type="nucleotide sequence ID" value="NZ_JANUXY010000003.1"/>
</dbReference>
<organism evidence="1 2">
    <name type="scientific">Staphylococcus americanisciuri</name>
    <dbReference type="NCBI Taxonomy" id="2973940"/>
    <lineage>
        <taxon>Bacteria</taxon>
        <taxon>Bacillati</taxon>
        <taxon>Bacillota</taxon>
        <taxon>Bacilli</taxon>
        <taxon>Bacillales</taxon>
        <taxon>Staphylococcaceae</taxon>
        <taxon>Staphylococcus</taxon>
    </lineage>
</organism>
<reference evidence="1 2" key="1">
    <citation type="journal article" date="2023" name="Int. J. Syst. Evol. Microbiol.">
        <title>Streptococcus sciuri sp. nov., Staphylococcus marylandisciuri sp. nov. and Staphylococcus americanisciuri sp. nov., isolated from faeces of eastern grey squirrel (Sciurus carolinensis).</title>
        <authorList>
            <person name="Volokhov D.V."/>
            <person name="Zagorodnyaya T.A."/>
            <person name="Furtak V.A."/>
            <person name="Nattanmai G."/>
            <person name="Randall L."/>
            <person name="Jose S."/>
            <person name="Gao Y."/>
            <person name="Eisenberg T."/>
            <person name="Delmonte P."/>
            <person name="Blom J."/>
            <person name="Mitchell K.K."/>
        </authorList>
    </citation>
    <scope>NUCLEOTIDE SEQUENCE [LARGE SCALE GENOMIC DNA]</scope>
    <source>
        <strain evidence="1 2">GRT3</strain>
    </source>
</reference>